<evidence type="ECO:0000313" key="4">
    <source>
        <dbReference type="Proteomes" id="UP001152797"/>
    </source>
</evidence>
<reference evidence="2" key="1">
    <citation type="submission" date="2022-10" db="EMBL/GenBank/DDBJ databases">
        <authorList>
            <person name="Chen Y."/>
            <person name="Dougan E. K."/>
            <person name="Chan C."/>
            <person name="Rhodes N."/>
            <person name="Thang M."/>
        </authorList>
    </citation>
    <scope>NUCLEOTIDE SEQUENCE</scope>
</reference>
<name>A0A9P1G4T5_9DINO</name>
<proteinExistence type="predicted"/>
<organism evidence="2">
    <name type="scientific">Cladocopium goreaui</name>
    <dbReference type="NCBI Taxonomy" id="2562237"/>
    <lineage>
        <taxon>Eukaryota</taxon>
        <taxon>Sar</taxon>
        <taxon>Alveolata</taxon>
        <taxon>Dinophyceae</taxon>
        <taxon>Suessiales</taxon>
        <taxon>Symbiodiniaceae</taxon>
        <taxon>Cladocopium</taxon>
    </lineage>
</organism>
<feature type="compositionally biased region" description="Basic and acidic residues" evidence="1">
    <location>
        <begin position="51"/>
        <end position="62"/>
    </location>
</feature>
<evidence type="ECO:0000313" key="3">
    <source>
        <dbReference type="EMBL" id="CAL4788326.1"/>
    </source>
</evidence>
<dbReference type="EMBL" id="CAMXCT020002874">
    <property type="protein sequence ID" value="CAL1154389.1"/>
    <property type="molecule type" value="Genomic_DNA"/>
</dbReference>
<feature type="compositionally biased region" description="Low complexity" evidence="1">
    <location>
        <begin position="14"/>
        <end position="40"/>
    </location>
</feature>
<dbReference type="Proteomes" id="UP001152797">
    <property type="component" value="Unassembled WGS sequence"/>
</dbReference>
<dbReference type="AlphaFoldDB" id="A0A9P1G4T5"/>
<feature type="compositionally biased region" description="Basic residues" evidence="1">
    <location>
        <begin position="143"/>
        <end position="154"/>
    </location>
</feature>
<reference evidence="3 4" key="2">
    <citation type="submission" date="2024-05" db="EMBL/GenBank/DDBJ databases">
        <authorList>
            <person name="Chen Y."/>
            <person name="Shah S."/>
            <person name="Dougan E. K."/>
            <person name="Thang M."/>
            <person name="Chan C."/>
        </authorList>
    </citation>
    <scope>NUCLEOTIDE SEQUENCE [LARGE SCALE GENOMIC DNA]</scope>
</reference>
<feature type="compositionally biased region" description="Basic residues" evidence="1">
    <location>
        <begin position="77"/>
        <end position="104"/>
    </location>
</feature>
<protein>
    <submittedName>
        <fullName evidence="2">Uncharacterized protein</fullName>
    </submittedName>
</protein>
<feature type="region of interest" description="Disordered" evidence="1">
    <location>
        <begin position="1"/>
        <end position="217"/>
    </location>
</feature>
<evidence type="ECO:0000313" key="2">
    <source>
        <dbReference type="EMBL" id="CAI4001014.1"/>
    </source>
</evidence>
<gene>
    <name evidence="2" type="ORF">C1SCF055_LOCUS27091</name>
</gene>
<sequence>MFDIQATIRARLEAGPNPASGHPAPSASAPPGRSAAIPAACTGQGKALADSSERESQPERSPRAFSEAGDDSETPRPKAHPVPKKPLKGRGRGRGGHGRGRTKKEHTDATAPATEGNGGENGEVDEPEDDADATVLPLEPKPKPKKTKDIKKRPAASTKAAMECDAGMKKPAASVEKSLEPETVEVDGGDKEPGSALKRPGAKLGSTPQAKVNVKHAKRENETKKEVRVLKSGWKVNKFICSHRSNYYSYQSPDGTTFYSKRQAEAEGFVDE</sequence>
<dbReference type="EMBL" id="CAMXCT010002874">
    <property type="protein sequence ID" value="CAI4001014.1"/>
    <property type="molecule type" value="Genomic_DNA"/>
</dbReference>
<evidence type="ECO:0000256" key="1">
    <source>
        <dbReference type="SAM" id="MobiDB-lite"/>
    </source>
</evidence>
<accession>A0A9P1G4T5</accession>
<dbReference type="EMBL" id="CAMXCT030002874">
    <property type="protein sequence ID" value="CAL4788326.1"/>
    <property type="molecule type" value="Genomic_DNA"/>
</dbReference>
<keyword evidence="4" id="KW-1185">Reference proteome</keyword>
<feature type="compositionally biased region" description="Acidic residues" evidence="1">
    <location>
        <begin position="122"/>
        <end position="132"/>
    </location>
</feature>
<comment type="caution">
    <text evidence="2">The sequence shown here is derived from an EMBL/GenBank/DDBJ whole genome shotgun (WGS) entry which is preliminary data.</text>
</comment>